<sequence length="485" mass="55429">MALLFAADDKFGDVVEALEARGWRRLPYVGIPKFDLKWTNYSKVAWSRVTSKQFVNHFQHSILFSRKDLFTELMYAQATQDERGQTLVDGCFPRTFDLSQSGDQRLLKQWFLYTQAVTVLKNSMSGKPSVTEAQSRAALELAKTVTVSNLFERWRLETKDPVANIDTNLDGSELLTFASGSAAVCLDCNFRKEAGALLKHLEQRDPQFHAIDSAGSNVWICKPSNLSQGRGIELCSSLHELRELMSQTSDHAEQENGAVANEGQSSSSRTKWIVQKYIERPLLLQNGRKFDIRQWVLLTELEPEPIAYWFYRSYLRFCSRPFELTRLQDRFTHLSNYSIQQHFVPEDEDRAAFEATSATKQDANEFEPMWSSEQFRDTLRHQHGRDVWNDTILPQMQSTARIALHAVLPKLKAVGRGFEWLGFDFLVDDNHHVWLLEVNVSPDVSHSTNVTAEMVPKATVDTLNLVLDPEGSRSPDNGWLSFSLQ</sequence>
<evidence type="ECO:0000313" key="7">
    <source>
        <dbReference type="EMBL" id="RLN67636.1"/>
    </source>
</evidence>
<dbReference type="OrthoDB" id="202825at2759"/>
<evidence type="ECO:0000313" key="6">
    <source>
        <dbReference type="EMBL" id="RLN47500.1"/>
    </source>
</evidence>
<dbReference type="Gene3D" id="3.30.470.20">
    <property type="entry name" value="ATP-grasp fold, B domain"/>
    <property type="match status" value="1"/>
</dbReference>
<dbReference type="InterPro" id="IPR051437">
    <property type="entry name" value="TTLL_monoglycylase"/>
</dbReference>
<gene>
    <name evidence="6" type="ORF">BBJ29_000596</name>
    <name evidence="7" type="ORF">BBP00_00001517</name>
</gene>
<keyword evidence="5" id="KW-0067">ATP-binding</keyword>
<dbReference type="Proteomes" id="UP000284657">
    <property type="component" value="Unassembled WGS sequence"/>
</dbReference>
<keyword evidence="4" id="KW-0547">Nucleotide-binding</keyword>
<dbReference type="EMBL" id="MBAD02002443">
    <property type="protein sequence ID" value="RLN47500.1"/>
    <property type="molecule type" value="Genomic_DNA"/>
</dbReference>
<dbReference type="SUPFAM" id="SSF56059">
    <property type="entry name" value="Glutathione synthetase ATP-binding domain-like"/>
    <property type="match status" value="1"/>
</dbReference>
<dbReference type="EMBL" id="MBDO02000021">
    <property type="protein sequence ID" value="RLN67636.1"/>
    <property type="molecule type" value="Genomic_DNA"/>
</dbReference>
<proteinExistence type="predicted"/>
<dbReference type="GO" id="GO:0070736">
    <property type="term" value="F:protein-glycine ligase activity, initiating"/>
    <property type="evidence" value="ECO:0007669"/>
    <property type="project" value="TreeGrafter"/>
</dbReference>
<evidence type="ECO:0000256" key="4">
    <source>
        <dbReference type="ARBA" id="ARBA00022741"/>
    </source>
</evidence>
<dbReference type="PANTHER" id="PTHR45870">
    <property type="entry name" value="TUBULIN MONOGLYCYLASE TTLL3"/>
    <property type="match status" value="1"/>
</dbReference>
<keyword evidence="2" id="KW-0963">Cytoplasm</keyword>
<evidence type="ECO:0000313" key="8">
    <source>
        <dbReference type="Proteomes" id="UP000277300"/>
    </source>
</evidence>
<dbReference type="GO" id="GO:0015630">
    <property type="term" value="C:microtubule cytoskeleton"/>
    <property type="evidence" value="ECO:0007669"/>
    <property type="project" value="TreeGrafter"/>
</dbReference>
<dbReference type="Pfam" id="PF03133">
    <property type="entry name" value="TTL"/>
    <property type="match status" value="1"/>
</dbReference>
<evidence type="ECO:0000313" key="9">
    <source>
        <dbReference type="Proteomes" id="UP000284657"/>
    </source>
</evidence>
<organism evidence="7 8">
    <name type="scientific">Phytophthora kernoviae</name>
    <dbReference type="NCBI Taxonomy" id="325452"/>
    <lineage>
        <taxon>Eukaryota</taxon>
        <taxon>Sar</taxon>
        <taxon>Stramenopiles</taxon>
        <taxon>Oomycota</taxon>
        <taxon>Peronosporomycetes</taxon>
        <taxon>Peronosporales</taxon>
        <taxon>Peronosporaceae</taxon>
        <taxon>Phytophthora</taxon>
    </lineage>
</organism>
<accession>A0A3F2S1J7</accession>
<comment type="subcellular location">
    <subcellularLocation>
        <location evidence="1">Cytoplasm</location>
    </subcellularLocation>
</comment>
<name>A0A3F2S1J7_9STRA</name>
<evidence type="ECO:0000256" key="3">
    <source>
        <dbReference type="ARBA" id="ARBA00022598"/>
    </source>
</evidence>
<dbReference type="GO" id="GO:0005524">
    <property type="term" value="F:ATP binding"/>
    <property type="evidence" value="ECO:0007669"/>
    <property type="project" value="UniProtKB-KW"/>
</dbReference>
<dbReference type="AlphaFoldDB" id="A0A3F2S1J7"/>
<evidence type="ECO:0008006" key="10">
    <source>
        <dbReference type="Google" id="ProtNLM"/>
    </source>
</evidence>
<evidence type="ECO:0000256" key="5">
    <source>
        <dbReference type="ARBA" id="ARBA00022840"/>
    </source>
</evidence>
<evidence type="ECO:0000256" key="1">
    <source>
        <dbReference type="ARBA" id="ARBA00004496"/>
    </source>
</evidence>
<reference evidence="8 9" key="1">
    <citation type="submission" date="2018-07" db="EMBL/GenBank/DDBJ databases">
        <title>Genome sequencing of oomycete isolates from Chile give support for New Zealand origin for Phytophthora kernoviae and make available the first Nothophytophthora sp. genome.</title>
        <authorList>
            <person name="Studholme D.J."/>
            <person name="Sanfuentes E."/>
            <person name="Panda P."/>
            <person name="Hill R."/>
            <person name="Sambles C."/>
            <person name="Grant M."/>
            <person name="Williams N.M."/>
            <person name="Mcdougal R.L."/>
        </authorList>
    </citation>
    <scope>NUCLEOTIDE SEQUENCE [LARGE SCALE GENOMIC DNA]</scope>
    <source>
        <strain evidence="7">Chile6</strain>
        <strain evidence="6">Chile7</strain>
    </source>
</reference>
<protein>
    <recommendedName>
        <fullName evidence="10">Tubulin-tyrosine ligase</fullName>
    </recommendedName>
</protein>
<evidence type="ECO:0000256" key="2">
    <source>
        <dbReference type="ARBA" id="ARBA00022490"/>
    </source>
</evidence>
<dbReference type="GO" id="GO:0005737">
    <property type="term" value="C:cytoplasm"/>
    <property type="evidence" value="ECO:0007669"/>
    <property type="project" value="UniProtKB-SubCell"/>
</dbReference>
<comment type="caution">
    <text evidence="7">The sequence shown here is derived from an EMBL/GenBank/DDBJ whole genome shotgun (WGS) entry which is preliminary data.</text>
</comment>
<dbReference type="Proteomes" id="UP000277300">
    <property type="component" value="Unassembled WGS sequence"/>
</dbReference>
<dbReference type="PROSITE" id="PS51221">
    <property type="entry name" value="TTL"/>
    <property type="match status" value="1"/>
</dbReference>
<dbReference type="PANTHER" id="PTHR45870:SF2">
    <property type="entry name" value="TUBULIN MONOGLYCYLASE TTLL3"/>
    <property type="match status" value="1"/>
</dbReference>
<dbReference type="InterPro" id="IPR004344">
    <property type="entry name" value="TTL/TTLL_fam"/>
</dbReference>
<keyword evidence="3" id="KW-0436">Ligase</keyword>